<dbReference type="Proteomes" id="UP000032180">
    <property type="component" value="Chromosome 5"/>
</dbReference>
<dbReference type="Gramene" id="LPERR05G08440.1">
    <property type="protein sequence ID" value="LPERR05G08440.1"/>
    <property type="gene ID" value="LPERR05G08440"/>
</dbReference>
<name>A0A0D9WET3_9ORYZ</name>
<reference evidence="2" key="3">
    <citation type="submission" date="2015-04" db="UniProtKB">
        <authorList>
            <consortium name="EnsemblPlants"/>
        </authorList>
    </citation>
    <scope>IDENTIFICATION</scope>
</reference>
<proteinExistence type="predicted"/>
<reference evidence="3" key="2">
    <citation type="submission" date="2013-12" db="EMBL/GenBank/DDBJ databases">
        <authorList>
            <person name="Yu Y."/>
            <person name="Lee S."/>
            <person name="de Baynast K."/>
            <person name="Wissotski M."/>
            <person name="Liu L."/>
            <person name="Talag J."/>
            <person name="Goicoechea J."/>
            <person name="Angelova A."/>
            <person name="Jetty R."/>
            <person name="Kudrna D."/>
            <person name="Golser W."/>
            <person name="Rivera L."/>
            <person name="Zhang J."/>
            <person name="Wing R."/>
        </authorList>
    </citation>
    <scope>NUCLEOTIDE SEQUENCE</scope>
</reference>
<organism evidence="2 3">
    <name type="scientific">Leersia perrieri</name>
    <dbReference type="NCBI Taxonomy" id="77586"/>
    <lineage>
        <taxon>Eukaryota</taxon>
        <taxon>Viridiplantae</taxon>
        <taxon>Streptophyta</taxon>
        <taxon>Embryophyta</taxon>
        <taxon>Tracheophyta</taxon>
        <taxon>Spermatophyta</taxon>
        <taxon>Magnoliopsida</taxon>
        <taxon>Liliopsida</taxon>
        <taxon>Poales</taxon>
        <taxon>Poaceae</taxon>
        <taxon>BOP clade</taxon>
        <taxon>Oryzoideae</taxon>
        <taxon>Oryzeae</taxon>
        <taxon>Oryzinae</taxon>
        <taxon>Leersia</taxon>
    </lineage>
</organism>
<sequence length="69" mass="7412">MHSLSVGCRPTSLQAGCHPDTLPAGHSPPTSLPVAVIQPPVSCAVRCLHPPRLTEQRRPPPHSHDPDDR</sequence>
<evidence type="ECO:0000313" key="3">
    <source>
        <dbReference type="Proteomes" id="UP000032180"/>
    </source>
</evidence>
<reference evidence="2 3" key="1">
    <citation type="submission" date="2012-08" db="EMBL/GenBank/DDBJ databases">
        <title>Oryza genome evolution.</title>
        <authorList>
            <person name="Wing R.A."/>
        </authorList>
    </citation>
    <scope>NUCLEOTIDE SEQUENCE</scope>
</reference>
<feature type="region of interest" description="Disordered" evidence="1">
    <location>
        <begin position="1"/>
        <end position="33"/>
    </location>
</feature>
<dbReference type="AlphaFoldDB" id="A0A0D9WET3"/>
<accession>A0A0D9WET3</accession>
<evidence type="ECO:0000256" key="1">
    <source>
        <dbReference type="SAM" id="MobiDB-lite"/>
    </source>
</evidence>
<feature type="compositionally biased region" description="Basic and acidic residues" evidence="1">
    <location>
        <begin position="52"/>
        <end position="69"/>
    </location>
</feature>
<protein>
    <submittedName>
        <fullName evidence="2">Uncharacterized protein</fullName>
    </submittedName>
</protein>
<dbReference type="HOGENOM" id="CLU_2779508_0_0_1"/>
<evidence type="ECO:0000313" key="2">
    <source>
        <dbReference type="EnsemblPlants" id="LPERR05G08440.1"/>
    </source>
</evidence>
<dbReference type="EnsemblPlants" id="LPERR05G08440.1">
    <property type="protein sequence ID" value="LPERR05G08440.1"/>
    <property type="gene ID" value="LPERR05G08440"/>
</dbReference>
<keyword evidence="3" id="KW-1185">Reference proteome</keyword>
<feature type="region of interest" description="Disordered" evidence="1">
    <location>
        <begin position="50"/>
        <end position="69"/>
    </location>
</feature>